<gene>
    <name evidence="1" type="ORF">SPIL2461_LOCUS4544</name>
</gene>
<organism evidence="1 2">
    <name type="scientific">Symbiodinium pilosum</name>
    <name type="common">Dinoflagellate</name>
    <dbReference type="NCBI Taxonomy" id="2952"/>
    <lineage>
        <taxon>Eukaryota</taxon>
        <taxon>Sar</taxon>
        <taxon>Alveolata</taxon>
        <taxon>Dinophyceae</taxon>
        <taxon>Suessiales</taxon>
        <taxon>Symbiodiniaceae</taxon>
        <taxon>Symbiodinium</taxon>
    </lineage>
</organism>
<reference evidence="1" key="1">
    <citation type="submission" date="2021-02" db="EMBL/GenBank/DDBJ databases">
        <authorList>
            <person name="Dougan E. K."/>
            <person name="Rhodes N."/>
            <person name="Thang M."/>
            <person name="Chan C."/>
        </authorList>
    </citation>
    <scope>NUCLEOTIDE SEQUENCE</scope>
</reference>
<proteinExistence type="predicted"/>
<feature type="non-terminal residue" evidence="1">
    <location>
        <position position="232"/>
    </location>
</feature>
<dbReference type="EMBL" id="CAJNIZ010006013">
    <property type="protein sequence ID" value="CAE7246595.1"/>
    <property type="molecule type" value="Genomic_DNA"/>
</dbReference>
<accession>A0A812LTE4</accession>
<dbReference type="Proteomes" id="UP000649617">
    <property type="component" value="Unassembled WGS sequence"/>
</dbReference>
<protein>
    <submittedName>
        <fullName evidence="1">Uncharacterized protein</fullName>
    </submittedName>
</protein>
<comment type="caution">
    <text evidence="1">The sequence shown here is derived from an EMBL/GenBank/DDBJ whole genome shotgun (WGS) entry which is preliminary data.</text>
</comment>
<name>A0A812LTE4_SYMPI</name>
<keyword evidence="2" id="KW-1185">Reference proteome</keyword>
<sequence length="232" mass="25627">MLPLATHGKHGPWFNGWCTRITDLKAERTVTLILGSFQDSEPRWSEVYTAVLVDDAHGNHQMEQVFSDPAQAEMHNADELSQELTRRYHDSNSWTLPIGRFQTNGSSSTLDFSFPSGLHLAARLSDRVLWNPGRPFDGPEGWVQRLPSPMLPTHYFVETLASATEYELNGQQGQGFAHQARGVTESVADPKRCVAVAGGHSVLSPHCASLGGRLELSRNVPTSPSSHLQRIC</sequence>
<dbReference type="AlphaFoldDB" id="A0A812LTE4"/>
<evidence type="ECO:0000313" key="1">
    <source>
        <dbReference type="EMBL" id="CAE7246595.1"/>
    </source>
</evidence>
<dbReference type="OrthoDB" id="5421239at2759"/>
<evidence type="ECO:0000313" key="2">
    <source>
        <dbReference type="Proteomes" id="UP000649617"/>
    </source>
</evidence>